<organism evidence="3 4">
    <name type="scientific">Pseudaquabacterium pictum</name>
    <dbReference type="NCBI Taxonomy" id="2315236"/>
    <lineage>
        <taxon>Bacteria</taxon>
        <taxon>Pseudomonadati</taxon>
        <taxon>Pseudomonadota</taxon>
        <taxon>Betaproteobacteria</taxon>
        <taxon>Burkholderiales</taxon>
        <taxon>Sphaerotilaceae</taxon>
        <taxon>Pseudaquabacterium</taxon>
    </lineage>
</organism>
<evidence type="ECO:0000259" key="2">
    <source>
        <dbReference type="Pfam" id="PF07589"/>
    </source>
</evidence>
<dbReference type="RefSeq" id="WP_137734935.1">
    <property type="nucleotide sequence ID" value="NZ_BJCL01000014.1"/>
</dbReference>
<keyword evidence="4" id="KW-1185">Reference proteome</keyword>
<dbReference type="OrthoDB" id="8909754at2"/>
<dbReference type="AlphaFoldDB" id="A0A480AY95"/>
<keyword evidence="1" id="KW-0732">Signal</keyword>
<feature type="chain" id="PRO_5019815047" description="Ice-binding protein C-terminal domain-containing protein" evidence="1">
    <location>
        <begin position="23"/>
        <end position="228"/>
    </location>
</feature>
<gene>
    <name evidence="3" type="ORF">AQPW35_43030</name>
</gene>
<proteinExistence type="predicted"/>
<feature type="domain" description="Ice-binding protein C-terminal" evidence="2">
    <location>
        <begin position="201"/>
        <end position="225"/>
    </location>
</feature>
<evidence type="ECO:0000313" key="4">
    <source>
        <dbReference type="Proteomes" id="UP000301751"/>
    </source>
</evidence>
<evidence type="ECO:0000256" key="1">
    <source>
        <dbReference type="SAM" id="SignalP"/>
    </source>
</evidence>
<reference evidence="4" key="1">
    <citation type="submission" date="2019-03" db="EMBL/GenBank/DDBJ databases">
        <title>Aquabacterium pictum sp.nov., the first bacteriochlorophyll a-containing freshwater bacterium in the genus Aquabacterium of the class Betaproteobacteria.</title>
        <authorList>
            <person name="Hirose S."/>
            <person name="Tank M."/>
            <person name="Hara E."/>
            <person name="Tamaki H."/>
            <person name="Takaichi S."/>
            <person name="Haruta S."/>
            <person name="Hanada S."/>
        </authorList>
    </citation>
    <scope>NUCLEOTIDE SEQUENCE [LARGE SCALE GENOMIC DNA]</scope>
    <source>
        <strain evidence="4">W35</strain>
    </source>
</reference>
<accession>A0A480AY95</accession>
<sequence>MKKTIRIAAACLALLGSVSASAGAIFTYASQGVNFTFTELDSDTFTLRMVNMLDATGDWGPATRIGALGFKGLGVSFSSATVSATLTSAPAGTWSAVEGELNAQGCSVNGAPDGAICFESAPPLLLTNDMLFTVDITGAVLNLNTTDAAMAPHLKLQLTGEEECKTTGPKSNPKVTCSYPKVGDLLSKDMIYQDPVDPPVTVPEPASLALVGMSLAMLGVATRRRRKA</sequence>
<protein>
    <recommendedName>
        <fullName evidence="2">Ice-binding protein C-terminal domain-containing protein</fullName>
    </recommendedName>
</protein>
<dbReference type="NCBIfam" id="TIGR02595">
    <property type="entry name" value="PEP_CTERM"/>
    <property type="match status" value="1"/>
</dbReference>
<dbReference type="InterPro" id="IPR013424">
    <property type="entry name" value="Ice-binding_C"/>
</dbReference>
<name>A0A480AY95_9BURK</name>
<evidence type="ECO:0000313" key="3">
    <source>
        <dbReference type="EMBL" id="GCL65222.1"/>
    </source>
</evidence>
<dbReference type="Proteomes" id="UP000301751">
    <property type="component" value="Unassembled WGS sequence"/>
</dbReference>
<dbReference type="Pfam" id="PF07589">
    <property type="entry name" value="PEP-CTERM"/>
    <property type="match status" value="1"/>
</dbReference>
<comment type="caution">
    <text evidence="3">The sequence shown here is derived from an EMBL/GenBank/DDBJ whole genome shotgun (WGS) entry which is preliminary data.</text>
</comment>
<dbReference type="EMBL" id="BJCL01000014">
    <property type="protein sequence ID" value="GCL65222.1"/>
    <property type="molecule type" value="Genomic_DNA"/>
</dbReference>
<feature type="signal peptide" evidence="1">
    <location>
        <begin position="1"/>
        <end position="22"/>
    </location>
</feature>